<gene>
    <name evidence="2" type="ORF">WIS52_20170</name>
</gene>
<dbReference type="PANTHER" id="PTHR32419:SF6">
    <property type="entry name" value="GLUTATHIONE S-TRANSFERASE OMEGA-LIKE 1-RELATED"/>
    <property type="match status" value="1"/>
</dbReference>
<dbReference type="Pfam" id="PF13410">
    <property type="entry name" value="GST_C_2"/>
    <property type="match status" value="1"/>
</dbReference>
<proteinExistence type="predicted"/>
<keyword evidence="3" id="KW-1185">Reference proteome</keyword>
<evidence type="ECO:0000256" key="1">
    <source>
        <dbReference type="SAM" id="MobiDB-lite"/>
    </source>
</evidence>
<dbReference type="InterPro" id="IPR036249">
    <property type="entry name" value="Thioredoxin-like_sf"/>
</dbReference>
<evidence type="ECO:0000313" key="2">
    <source>
        <dbReference type="EMBL" id="MEQ3552790.1"/>
    </source>
</evidence>
<reference evidence="2 3" key="1">
    <citation type="submission" date="2024-03" db="EMBL/GenBank/DDBJ databases">
        <title>Draft genome sequence of Pseudonocardia nematodicida JCM 31783.</title>
        <authorList>
            <person name="Butdee W."/>
            <person name="Duangmal K."/>
        </authorList>
    </citation>
    <scope>NUCLEOTIDE SEQUENCE [LARGE SCALE GENOMIC DNA]</scope>
    <source>
        <strain evidence="2 3">JCM 31783</strain>
    </source>
</reference>
<dbReference type="Gene3D" id="3.40.30.10">
    <property type="entry name" value="Glutaredoxin"/>
    <property type="match status" value="1"/>
</dbReference>
<dbReference type="RefSeq" id="WP_349299857.1">
    <property type="nucleotide sequence ID" value="NZ_JBEDNQ010000008.1"/>
</dbReference>
<accession>A0ABV1KEA4</accession>
<sequence length="331" mass="37095">MTTGTGVADSGSGRVPRYASPVDVERFGPYGHGGNQGPSGWCRAAAPFRGRLTAGAGGFRAEPGRYHLYLSWGCGWAQRIAIARRLLGLERVLTLSYVDDRRDARGWAFRERRGADPVNGFLLLREAYEATAPGWSGHVSTPVLWDRHRRTIVSNDPSDLLVDLDHAFRRWSDPAVVLYPADLADELSAMDSYLYENVNDGVYRADGAVTQSDYDTWSGKVVGAFELLDGRLSRSRFLFGSSVTGSDIRLWTTLARFDLAYNPACGISERGLADFPNLWDYARDLYGHPAFRETTDFDTFRFPPPGPRDDGIVRRRVDPREEDWEKPVDRH</sequence>
<organism evidence="2 3">
    <name type="scientific">Pseudonocardia nematodicida</name>
    <dbReference type="NCBI Taxonomy" id="1206997"/>
    <lineage>
        <taxon>Bacteria</taxon>
        <taxon>Bacillati</taxon>
        <taxon>Actinomycetota</taxon>
        <taxon>Actinomycetes</taxon>
        <taxon>Pseudonocardiales</taxon>
        <taxon>Pseudonocardiaceae</taxon>
        <taxon>Pseudonocardia</taxon>
    </lineage>
</organism>
<feature type="compositionally biased region" description="Basic and acidic residues" evidence="1">
    <location>
        <begin position="307"/>
        <end position="331"/>
    </location>
</feature>
<dbReference type="SUPFAM" id="SSF52833">
    <property type="entry name" value="Thioredoxin-like"/>
    <property type="match status" value="1"/>
</dbReference>
<dbReference type="InterPro" id="IPR036282">
    <property type="entry name" value="Glutathione-S-Trfase_C_sf"/>
</dbReference>
<dbReference type="Proteomes" id="UP001494902">
    <property type="component" value="Unassembled WGS sequence"/>
</dbReference>
<name>A0ABV1KEA4_9PSEU</name>
<dbReference type="SUPFAM" id="SSF47616">
    <property type="entry name" value="GST C-terminal domain-like"/>
    <property type="match status" value="1"/>
</dbReference>
<comment type="caution">
    <text evidence="2">The sequence shown here is derived from an EMBL/GenBank/DDBJ whole genome shotgun (WGS) entry which is preliminary data.</text>
</comment>
<dbReference type="EMBL" id="JBEDNQ010000008">
    <property type="protein sequence ID" value="MEQ3552790.1"/>
    <property type="molecule type" value="Genomic_DNA"/>
</dbReference>
<evidence type="ECO:0000313" key="3">
    <source>
        <dbReference type="Proteomes" id="UP001494902"/>
    </source>
</evidence>
<protein>
    <submittedName>
        <fullName evidence="2">Glutathione S-transferase C-terminal domain-containing protein</fullName>
    </submittedName>
</protein>
<dbReference type="Gene3D" id="1.20.1050.10">
    <property type="match status" value="1"/>
</dbReference>
<feature type="region of interest" description="Disordered" evidence="1">
    <location>
        <begin position="297"/>
        <end position="331"/>
    </location>
</feature>
<dbReference type="InterPro" id="IPR016639">
    <property type="entry name" value="GST_Omega/GSH"/>
</dbReference>
<dbReference type="PANTHER" id="PTHR32419">
    <property type="entry name" value="GLUTATHIONYL-HYDROQUINONE REDUCTASE"/>
    <property type="match status" value="1"/>
</dbReference>